<keyword evidence="2" id="KW-0540">Nuclease</keyword>
<dbReference type="GO" id="GO:0046872">
    <property type="term" value="F:metal ion binding"/>
    <property type="evidence" value="ECO:0007669"/>
    <property type="project" value="UniProtKB-KW"/>
</dbReference>
<name>A0A0M4EI45_DROBS</name>
<gene>
    <name evidence="4" type="ORF">Dbus_chrXg322</name>
</gene>
<feature type="domain" description="RAI1-like" evidence="3">
    <location>
        <begin position="37"/>
        <end position="335"/>
    </location>
</feature>
<dbReference type="InterPro" id="IPR039039">
    <property type="entry name" value="RAI1-like_fam"/>
</dbReference>
<dbReference type="GO" id="GO:0000166">
    <property type="term" value="F:nucleotide binding"/>
    <property type="evidence" value="ECO:0007669"/>
    <property type="project" value="UniProtKB-KW"/>
</dbReference>
<keyword evidence="2" id="KW-0547">Nucleotide-binding</keyword>
<proteinExistence type="inferred from homology"/>
<dbReference type="SMR" id="A0A0M4EI45"/>
<dbReference type="PANTHER" id="PTHR12395">
    <property type="entry name" value="DOM-3 RELATED"/>
    <property type="match status" value="1"/>
</dbReference>
<keyword evidence="2" id="KW-0694">RNA-binding</keyword>
<dbReference type="EC" id="3.6.1.-" evidence="2"/>
<accession>A0A0M4EI45</accession>
<dbReference type="InterPro" id="IPR013961">
    <property type="entry name" value="RAI1"/>
</dbReference>
<evidence type="ECO:0000259" key="3">
    <source>
        <dbReference type="Pfam" id="PF08652"/>
    </source>
</evidence>
<organism evidence="4 5">
    <name type="scientific">Drosophila busckii</name>
    <name type="common">Fruit fly</name>
    <dbReference type="NCBI Taxonomy" id="30019"/>
    <lineage>
        <taxon>Eukaryota</taxon>
        <taxon>Metazoa</taxon>
        <taxon>Ecdysozoa</taxon>
        <taxon>Arthropoda</taxon>
        <taxon>Hexapoda</taxon>
        <taxon>Insecta</taxon>
        <taxon>Pterygota</taxon>
        <taxon>Neoptera</taxon>
        <taxon>Endopterygota</taxon>
        <taxon>Diptera</taxon>
        <taxon>Brachycera</taxon>
        <taxon>Muscomorpha</taxon>
        <taxon>Ephydroidea</taxon>
        <taxon>Drosophilidae</taxon>
        <taxon>Drosophila</taxon>
    </lineage>
</organism>
<dbReference type="Proteomes" id="UP000494163">
    <property type="component" value="Chromosome X"/>
</dbReference>
<comment type="subcellular location">
    <subcellularLocation>
        <location evidence="2">Nucleus</location>
    </subcellularLocation>
</comment>
<dbReference type="GO" id="GO:0034353">
    <property type="term" value="F:mRNA 5'-diphosphatase activity"/>
    <property type="evidence" value="ECO:0007669"/>
    <property type="project" value="TreeGrafter"/>
</dbReference>
<dbReference type="PANTHER" id="PTHR12395:SF9">
    <property type="entry name" value="DECAPPING AND EXORIBONUCLEASE PROTEIN"/>
    <property type="match status" value="1"/>
</dbReference>
<comment type="cofactor">
    <cofactor evidence="2">
        <name>a divalent metal cation</name>
        <dbReference type="ChEBI" id="CHEBI:60240"/>
    </cofactor>
</comment>
<dbReference type="Pfam" id="PF08652">
    <property type="entry name" value="RAI1"/>
    <property type="match status" value="1"/>
</dbReference>
<keyword evidence="2" id="KW-0378">Hydrolase</keyword>
<comment type="function">
    <text evidence="2">Decapping enzyme for NAD-capped RNAs: specifically hydrolyzes the nicotinamide adenine dinucleotide (NAD) cap from a subset of RNAs by removing the entire NAD moiety from the 5'-end of an NAD-capped RNA.</text>
</comment>
<keyword evidence="2" id="KW-0479">Metal-binding</keyword>
<dbReference type="GO" id="GO:0003723">
    <property type="term" value="F:RNA binding"/>
    <property type="evidence" value="ECO:0007669"/>
    <property type="project" value="UniProtKB-KW"/>
</dbReference>
<evidence type="ECO:0000313" key="5">
    <source>
        <dbReference type="Proteomes" id="UP000494163"/>
    </source>
</evidence>
<comment type="similarity">
    <text evidence="1 2">Belongs to the DXO/Dom3Z family.</text>
</comment>
<evidence type="ECO:0000256" key="2">
    <source>
        <dbReference type="RuleBase" id="RU367113"/>
    </source>
</evidence>
<evidence type="ECO:0000313" key="4">
    <source>
        <dbReference type="EMBL" id="ALC48466.1"/>
    </source>
</evidence>
<dbReference type="GO" id="GO:0110155">
    <property type="term" value="P:NAD-cap decapping"/>
    <property type="evidence" value="ECO:0007669"/>
    <property type="project" value="TreeGrafter"/>
</dbReference>
<keyword evidence="2" id="KW-0539">Nucleus</keyword>
<dbReference type="GO" id="GO:0005634">
    <property type="term" value="C:nucleus"/>
    <property type="evidence" value="ECO:0007669"/>
    <property type="project" value="UniProtKB-SubCell"/>
</dbReference>
<dbReference type="GO" id="GO:0000956">
    <property type="term" value="P:nuclear-transcribed mRNA catabolic process"/>
    <property type="evidence" value="ECO:0007669"/>
    <property type="project" value="TreeGrafter"/>
</dbReference>
<sequence length="344" mass="40287">MTMFERYSLNSKTSLTNLKLVHVLGWDGKKLRVPKTVGYYREPQKMEFPIDLKYGFDKFVPMPPECFNVLHGMRYLMQLKPEELFDQPFDFCTNRRTLLELIGLNRMKMRTLVASKFNGCIYIKTADNVKEGQADVIRMRDTYVFKLRQSLVVDKPGDLPDIEQPIIKGKQNYGIFTAELDTIRLLYSAELTGVENSELLGNFSDPAVLQQCNLASIKILPNHMQDDYYVNYRMRAWLLQAHFANIKRIHLGFFNENGQIVAPLITEYSTELLNKQHWCLQCEMRVLRTFLEDISMRMANEDCPYTTHIFHVKGSNVKYEVREGKNEYSFLDQEFIDFMKLNAC</sequence>
<dbReference type="EMBL" id="CP012528">
    <property type="protein sequence ID" value="ALC48466.1"/>
    <property type="molecule type" value="Genomic_DNA"/>
</dbReference>
<dbReference type="OMA" id="KGCIYVR"/>
<evidence type="ECO:0000256" key="1">
    <source>
        <dbReference type="ARBA" id="ARBA00006562"/>
    </source>
</evidence>
<dbReference type="OrthoDB" id="7871319at2759"/>
<dbReference type="GO" id="GO:0004518">
    <property type="term" value="F:nuclease activity"/>
    <property type="evidence" value="ECO:0007669"/>
    <property type="project" value="UniProtKB-KW"/>
</dbReference>
<dbReference type="AlphaFoldDB" id="A0A0M4EI45"/>
<protein>
    <recommendedName>
        <fullName evidence="2">Decapping nuclease</fullName>
        <ecNumber evidence="2">3.6.1.-</ecNumber>
    </recommendedName>
</protein>
<reference evidence="4 5" key="1">
    <citation type="submission" date="2015-08" db="EMBL/GenBank/DDBJ databases">
        <title>Ancestral chromatin configuration constrains chromatin evolution on differentiating sex chromosomes in Drosophila.</title>
        <authorList>
            <person name="Zhou Q."/>
            <person name="Bachtrog D."/>
        </authorList>
    </citation>
    <scope>NUCLEOTIDE SEQUENCE [LARGE SCALE GENOMIC DNA]</scope>
    <source>
        <tissue evidence="4">Whole larvae</tissue>
    </source>
</reference>
<dbReference type="GO" id="GO:0005829">
    <property type="term" value="C:cytosol"/>
    <property type="evidence" value="ECO:0007669"/>
    <property type="project" value="TreeGrafter"/>
</dbReference>
<dbReference type="STRING" id="30019.A0A0M4EI45"/>
<keyword evidence="5" id="KW-1185">Reference proteome</keyword>